<reference evidence="7" key="2">
    <citation type="journal article" date="2014" name="Nat. Commun.">
        <title>The cavefish genome reveals candidate genes for eye loss.</title>
        <authorList>
            <person name="McGaugh S.E."/>
            <person name="Gross J.B."/>
            <person name="Aken B."/>
            <person name="Blin M."/>
            <person name="Borowsky R."/>
            <person name="Chalopin D."/>
            <person name="Hinaux H."/>
            <person name="Jeffery W.R."/>
            <person name="Keene A."/>
            <person name="Ma L."/>
            <person name="Minx P."/>
            <person name="Murphy D."/>
            <person name="O'Quin K.E."/>
            <person name="Retaux S."/>
            <person name="Rohner N."/>
            <person name="Searle S.M."/>
            <person name="Stahl B.A."/>
            <person name="Tabin C."/>
            <person name="Volff J.N."/>
            <person name="Yoshizawa M."/>
            <person name="Warren W.C."/>
        </authorList>
    </citation>
    <scope>NUCLEOTIDE SEQUENCE [LARGE SCALE GENOMIC DNA]</scope>
    <source>
        <strain evidence="7">female</strain>
    </source>
</reference>
<keyword evidence="2" id="KW-0964">Secreted</keyword>
<dbReference type="InterPro" id="IPR029034">
    <property type="entry name" value="Cystine-knot_cytokine"/>
</dbReference>
<keyword evidence="7" id="KW-1185">Reference proteome</keyword>
<dbReference type="InterPro" id="IPR050780">
    <property type="entry name" value="Mucin_vWF_Thrombospondin_sf"/>
</dbReference>
<dbReference type="Bgee" id="ENSAMXG00000042999">
    <property type="expression patterns" value="Expressed in pharyngeal gill and 12 other cell types or tissues"/>
</dbReference>
<accession>A0A3B1JYQ9</accession>
<feature type="domain" description="CTCK" evidence="5">
    <location>
        <begin position="1"/>
        <end position="86"/>
    </location>
</feature>
<reference evidence="7" key="1">
    <citation type="submission" date="2013-03" db="EMBL/GenBank/DDBJ databases">
        <authorList>
            <person name="Jeffery W."/>
            <person name="Warren W."/>
            <person name="Wilson R.K."/>
        </authorList>
    </citation>
    <scope>NUCLEOTIDE SEQUENCE</scope>
    <source>
        <strain evidence="7">female</strain>
    </source>
</reference>
<feature type="disulfide bond" evidence="4">
    <location>
        <begin position="10"/>
        <end position="59"/>
    </location>
</feature>
<proteinExistence type="predicted"/>
<dbReference type="Gene3D" id="2.10.90.10">
    <property type="entry name" value="Cystine-knot cytokines"/>
    <property type="match status" value="1"/>
</dbReference>
<sequence length="94" mass="10455">NNTFLVSNGCSSVHPVDITSCAGSCDTSSIYSMVANSMMHKCSCCQEMRTSSKEVQMNCPDGHQITYTYTYVEECENNAFFVFFCKTKSNNSNN</sequence>
<dbReference type="GO" id="GO:0005615">
    <property type="term" value="C:extracellular space"/>
    <property type="evidence" value="ECO:0007669"/>
    <property type="project" value="TreeGrafter"/>
</dbReference>
<evidence type="ECO:0000256" key="1">
    <source>
        <dbReference type="ARBA" id="ARBA00004613"/>
    </source>
</evidence>
<comment type="caution">
    <text evidence="4">Lacks conserved residue(s) required for the propagation of feature annotation.</text>
</comment>
<organism evidence="6 7">
    <name type="scientific">Astyanax mexicanus</name>
    <name type="common">Blind cave fish</name>
    <name type="synonym">Astyanax fasciatus mexicanus</name>
    <dbReference type="NCBI Taxonomy" id="7994"/>
    <lineage>
        <taxon>Eukaryota</taxon>
        <taxon>Metazoa</taxon>
        <taxon>Chordata</taxon>
        <taxon>Craniata</taxon>
        <taxon>Vertebrata</taxon>
        <taxon>Euteleostomi</taxon>
        <taxon>Actinopterygii</taxon>
        <taxon>Neopterygii</taxon>
        <taxon>Teleostei</taxon>
        <taxon>Ostariophysi</taxon>
        <taxon>Characiformes</taxon>
        <taxon>Characoidei</taxon>
        <taxon>Acestrorhamphidae</taxon>
        <taxon>Acestrorhamphinae</taxon>
        <taxon>Astyanax</taxon>
    </lineage>
</organism>
<dbReference type="SUPFAM" id="SSF57501">
    <property type="entry name" value="Cystine-knot cytokines"/>
    <property type="match status" value="1"/>
</dbReference>
<evidence type="ECO:0000313" key="6">
    <source>
        <dbReference type="Ensembl" id="ENSAMXP00000046950.1"/>
    </source>
</evidence>
<reference evidence="6" key="4">
    <citation type="submission" date="2025-09" db="UniProtKB">
        <authorList>
            <consortium name="Ensembl"/>
        </authorList>
    </citation>
    <scope>IDENTIFICATION</scope>
</reference>
<evidence type="ECO:0000259" key="5">
    <source>
        <dbReference type="PROSITE" id="PS01225"/>
    </source>
</evidence>
<dbReference type="Pfam" id="PF00007">
    <property type="entry name" value="Cys_knot"/>
    <property type="match status" value="1"/>
</dbReference>
<evidence type="ECO:0000256" key="3">
    <source>
        <dbReference type="ARBA" id="ARBA00023157"/>
    </source>
</evidence>
<dbReference type="Proteomes" id="UP000018467">
    <property type="component" value="Unassembled WGS sequence"/>
</dbReference>
<reference evidence="6" key="3">
    <citation type="submission" date="2025-08" db="UniProtKB">
        <authorList>
            <consortium name="Ensembl"/>
        </authorList>
    </citation>
    <scope>IDENTIFICATION</scope>
</reference>
<dbReference type="InterPro" id="IPR006208">
    <property type="entry name" value="Glyco_hormone_CN"/>
</dbReference>
<evidence type="ECO:0000256" key="2">
    <source>
        <dbReference type="ARBA" id="ARBA00022525"/>
    </source>
</evidence>
<evidence type="ECO:0000256" key="4">
    <source>
        <dbReference type="PROSITE-ProRule" id="PRU00039"/>
    </source>
</evidence>
<name>A0A3B1JYQ9_ASTMX</name>
<dbReference type="GO" id="GO:0031012">
    <property type="term" value="C:extracellular matrix"/>
    <property type="evidence" value="ECO:0007669"/>
    <property type="project" value="TreeGrafter"/>
</dbReference>
<comment type="subcellular location">
    <subcellularLocation>
        <location evidence="1">Secreted</location>
    </subcellularLocation>
</comment>
<dbReference type="AlphaFoldDB" id="A0A3B1JYQ9"/>
<dbReference type="InterPro" id="IPR006207">
    <property type="entry name" value="Cys_knot_C"/>
</dbReference>
<dbReference type="InParanoid" id="A0A3B1JYQ9"/>
<dbReference type="GeneTree" id="ENSGT01150000287025"/>
<dbReference type="PANTHER" id="PTHR11339:SF408">
    <property type="entry name" value="MUCIN-5B"/>
    <property type="match status" value="1"/>
</dbReference>
<protein>
    <recommendedName>
        <fullName evidence="5">CTCK domain-containing protein</fullName>
    </recommendedName>
</protein>
<dbReference type="PANTHER" id="PTHR11339">
    <property type="entry name" value="EXTRACELLULAR MATRIX GLYCOPROTEIN RELATED"/>
    <property type="match status" value="1"/>
</dbReference>
<dbReference type="Ensembl" id="ENSAMXT00000034955.1">
    <property type="protein sequence ID" value="ENSAMXP00000046950.1"/>
    <property type="gene ID" value="ENSAMXG00000042999.1"/>
</dbReference>
<keyword evidence="3 4" id="KW-1015">Disulfide bond</keyword>
<dbReference type="PROSITE" id="PS01225">
    <property type="entry name" value="CTCK_2"/>
    <property type="match status" value="1"/>
</dbReference>
<dbReference type="STRING" id="7994.ENSAMXP00000046950"/>
<feature type="disulfide bond" evidence="4">
    <location>
        <begin position="21"/>
        <end position="75"/>
    </location>
</feature>
<evidence type="ECO:0000313" key="7">
    <source>
        <dbReference type="Proteomes" id="UP000018467"/>
    </source>
</evidence>
<dbReference type="SMART" id="SM00041">
    <property type="entry name" value="CT"/>
    <property type="match status" value="1"/>
</dbReference>